<dbReference type="KEGG" id="scor:J3U87_17520"/>
<evidence type="ECO:0000313" key="2">
    <source>
        <dbReference type="Proteomes" id="UP000663929"/>
    </source>
</evidence>
<keyword evidence="2" id="KW-1185">Reference proteome</keyword>
<dbReference type="RefSeq" id="WP_237384344.1">
    <property type="nucleotide sequence ID" value="NZ_CP071793.1"/>
</dbReference>
<sequence>MTLTGNQPHAQLLGDVFPGVTLPTHGSVIAVAKNGRKIAGTTFVFNLMRQPSMARAQPIPD</sequence>
<organism evidence="1 2">
    <name type="scientific">Sulfidibacter corallicola</name>
    <dbReference type="NCBI Taxonomy" id="2818388"/>
    <lineage>
        <taxon>Bacteria</taxon>
        <taxon>Pseudomonadati</taxon>
        <taxon>Acidobacteriota</taxon>
        <taxon>Holophagae</taxon>
        <taxon>Acanthopleuribacterales</taxon>
        <taxon>Acanthopleuribacteraceae</taxon>
        <taxon>Sulfidibacter</taxon>
    </lineage>
</organism>
<gene>
    <name evidence="1" type="ORF">J3U87_17520</name>
</gene>
<evidence type="ECO:0000313" key="1">
    <source>
        <dbReference type="EMBL" id="QTD54247.1"/>
    </source>
</evidence>
<proteinExistence type="predicted"/>
<accession>A0A8A4TY34</accession>
<reference evidence="1" key="1">
    <citation type="submission" date="2021-03" db="EMBL/GenBank/DDBJ databases">
        <title>Acanthopleuribacteraceae sp. M133.</title>
        <authorList>
            <person name="Wang G."/>
        </authorList>
    </citation>
    <scope>NUCLEOTIDE SEQUENCE</scope>
    <source>
        <strain evidence="1">M133</strain>
    </source>
</reference>
<name>A0A8A4TY34_SULCO</name>
<dbReference type="Proteomes" id="UP000663929">
    <property type="component" value="Chromosome"/>
</dbReference>
<dbReference type="AlphaFoldDB" id="A0A8A4TY34"/>
<dbReference type="EMBL" id="CP071793">
    <property type="protein sequence ID" value="QTD54247.1"/>
    <property type="molecule type" value="Genomic_DNA"/>
</dbReference>
<protein>
    <submittedName>
        <fullName evidence="1">Uncharacterized protein</fullName>
    </submittedName>
</protein>